<evidence type="ECO:0000313" key="1">
    <source>
        <dbReference type="EMBL" id="KAH9378464.1"/>
    </source>
</evidence>
<dbReference type="Proteomes" id="UP000821853">
    <property type="component" value="Unassembled WGS sequence"/>
</dbReference>
<proteinExistence type="predicted"/>
<name>A0A9J6GUR1_HAELO</name>
<gene>
    <name evidence="1" type="ORF">HPB48_017068</name>
</gene>
<keyword evidence="2" id="KW-1185">Reference proteome</keyword>
<accession>A0A9J6GUR1</accession>
<dbReference type="VEuPathDB" id="VectorBase:HLOH_046311"/>
<dbReference type="EMBL" id="JABSTR010000008">
    <property type="protein sequence ID" value="KAH9378464.1"/>
    <property type="molecule type" value="Genomic_DNA"/>
</dbReference>
<dbReference type="OMA" id="VGYFSHA"/>
<dbReference type="AlphaFoldDB" id="A0A9J6GUR1"/>
<reference evidence="1 2" key="1">
    <citation type="journal article" date="2020" name="Cell">
        <title>Large-Scale Comparative Analyses of Tick Genomes Elucidate Their Genetic Diversity and Vector Capacities.</title>
        <authorList>
            <consortium name="Tick Genome and Microbiome Consortium (TIGMIC)"/>
            <person name="Jia N."/>
            <person name="Wang J."/>
            <person name="Shi W."/>
            <person name="Du L."/>
            <person name="Sun Y."/>
            <person name="Zhan W."/>
            <person name="Jiang J.F."/>
            <person name="Wang Q."/>
            <person name="Zhang B."/>
            <person name="Ji P."/>
            <person name="Bell-Sakyi L."/>
            <person name="Cui X.M."/>
            <person name="Yuan T.T."/>
            <person name="Jiang B.G."/>
            <person name="Yang W.F."/>
            <person name="Lam T.T."/>
            <person name="Chang Q.C."/>
            <person name="Ding S.J."/>
            <person name="Wang X.J."/>
            <person name="Zhu J.G."/>
            <person name="Ruan X.D."/>
            <person name="Zhao L."/>
            <person name="Wei J.T."/>
            <person name="Ye R.Z."/>
            <person name="Que T.C."/>
            <person name="Du C.H."/>
            <person name="Zhou Y.H."/>
            <person name="Cheng J.X."/>
            <person name="Dai P.F."/>
            <person name="Guo W.B."/>
            <person name="Han X.H."/>
            <person name="Huang E.J."/>
            <person name="Li L.F."/>
            <person name="Wei W."/>
            <person name="Gao Y.C."/>
            <person name="Liu J.Z."/>
            <person name="Shao H.Z."/>
            <person name="Wang X."/>
            <person name="Wang C.C."/>
            <person name="Yang T.C."/>
            <person name="Huo Q.B."/>
            <person name="Li W."/>
            <person name="Chen H.Y."/>
            <person name="Chen S.E."/>
            <person name="Zhou L.G."/>
            <person name="Ni X.B."/>
            <person name="Tian J.H."/>
            <person name="Sheng Y."/>
            <person name="Liu T."/>
            <person name="Pan Y.S."/>
            <person name="Xia L.Y."/>
            <person name="Li J."/>
            <person name="Zhao F."/>
            <person name="Cao W.C."/>
        </authorList>
    </citation>
    <scope>NUCLEOTIDE SEQUENCE [LARGE SCALE GENOMIC DNA]</scope>
    <source>
        <strain evidence="1">HaeL-2018</strain>
    </source>
</reference>
<evidence type="ECO:0000313" key="2">
    <source>
        <dbReference type="Proteomes" id="UP000821853"/>
    </source>
</evidence>
<organism evidence="1 2">
    <name type="scientific">Haemaphysalis longicornis</name>
    <name type="common">Bush tick</name>
    <dbReference type="NCBI Taxonomy" id="44386"/>
    <lineage>
        <taxon>Eukaryota</taxon>
        <taxon>Metazoa</taxon>
        <taxon>Ecdysozoa</taxon>
        <taxon>Arthropoda</taxon>
        <taxon>Chelicerata</taxon>
        <taxon>Arachnida</taxon>
        <taxon>Acari</taxon>
        <taxon>Parasitiformes</taxon>
        <taxon>Ixodida</taxon>
        <taxon>Ixodoidea</taxon>
        <taxon>Ixodidae</taxon>
        <taxon>Haemaphysalinae</taxon>
        <taxon>Haemaphysalis</taxon>
    </lineage>
</organism>
<sequence>MVNRQAISVSLEAILPGKIKEVRIKHRKNILGIDVELRDRAEALHQLTMLGQMQVHRYLSPGQGAPVGVINDVDVSIPDADLPIPLKPATGGAIIKHGSRLGKSRCVKLVFQGDTIPTNVKVGYFSHAVRQFC</sequence>
<protein>
    <submittedName>
        <fullName evidence="1">Uncharacterized protein</fullName>
    </submittedName>
</protein>
<comment type="caution">
    <text evidence="1">The sequence shown here is derived from an EMBL/GenBank/DDBJ whole genome shotgun (WGS) entry which is preliminary data.</text>
</comment>
<dbReference type="OrthoDB" id="6502012at2759"/>